<keyword evidence="2" id="KW-1185">Reference proteome</keyword>
<dbReference type="Gene3D" id="3.90.180.10">
    <property type="entry name" value="Medium-chain alcohol dehydrogenases, catalytic domain"/>
    <property type="match status" value="1"/>
</dbReference>
<gene>
    <name evidence="1" type="ORF">WKW79_33675</name>
</gene>
<proteinExistence type="predicted"/>
<reference evidence="1 2" key="1">
    <citation type="submission" date="2024-03" db="EMBL/GenBank/DDBJ databases">
        <title>Novel species of the genus Variovorax.</title>
        <authorList>
            <person name="Liu Q."/>
            <person name="Xin Y.-H."/>
        </authorList>
    </citation>
    <scope>NUCLEOTIDE SEQUENCE [LARGE SCALE GENOMIC DNA]</scope>
    <source>
        <strain evidence="1 2">KACC 18901</strain>
    </source>
</reference>
<organism evidence="1 2">
    <name type="scientific">Variovorax robiniae</name>
    <dbReference type="NCBI Taxonomy" id="1836199"/>
    <lineage>
        <taxon>Bacteria</taxon>
        <taxon>Pseudomonadati</taxon>
        <taxon>Pseudomonadota</taxon>
        <taxon>Betaproteobacteria</taxon>
        <taxon>Burkholderiales</taxon>
        <taxon>Comamonadaceae</taxon>
        <taxon>Variovorax</taxon>
    </lineage>
</organism>
<sequence>MGAHSLASLSVRAATYSGVFTQRPMPTGEGRERHGEILRAATALADAGLLRPILDEQTFRIEQATKAHE</sequence>
<dbReference type="Gene3D" id="3.40.50.720">
    <property type="entry name" value="NAD(P)-binding Rossmann-like Domain"/>
    <property type="match status" value="1"/>
</dbReference>
<comment type="caution">
    <text evidence="1">The sequence shown here is derived from an EMBL/GenBank/DDBJ whole genome shotgun (WGS) entry which is preliminary data.</text>
</comment>
<dbReference type="EMBL" id="JBBKZS010000031">
    <property type="protein sequence ID" value="MEJ8859553.1"/>
    <property type="molecule type" value="Genomic_DNA"/>
</dbReference>
<dbReference type="RefSeq" id="WP_340339589.1">
    <property type="nucleotide sequence ID" value="NZ_JBBKZS010000031.1"/>
</dbReference>
<accession>A0ABU8XKF8</accession>
<evidence type="ECO:0000313" key="1">
    <source>
        <dbReference type="EMBL" id="MEJ8859553.1"/>
    </source>
</evidence>
<evidence type="ECO:0000313" key="2">
    <source>
        <dbReference type="Proteomes" id="UP001367030"/>
    </source>
</evidence>
<dbReference type="Proteomes" id="UP001367030">
    <property type="component" value="Unassembled WGS sequence"/>
</dbReference>
<protein>
    <submittedName>
        <fullName evidence="1">Uncharacterized protein</fullName>
    </submittedName>
</protein>
<name>A0ABU8XKF8_9BURK</name>